<reference evidence="1 2" key="1">
    <citation type="submission" date="2016-11" db="EMBL/GenBank/DDBJ databases">
        <title>Draft Genome Sequences of Nine Cyanobacterial Strains from Diverse Habitats.</title>
        <authorList>
            <person name="Zhu T."/>
            <person name="Hou S."/>
            <person name="Lu X."/>
            <person name="Hess W.R."/>
        </authorList>
    </citation>
    <scope>NUCLEOTIDE SEQUENCE [LARGE SCALE GENOMIC DNA]</scope>
    <source>
        <strain evidence="1 2">IAM M-71</strain>
    </source>
</reference>
<dbReference type="InterPro" id="IPR011749">
    <property type="entry name" value="CHP02243"/>
</dbReference>
<name>A0A1U7IQX5_9CYAN</name>
<dbReference type="NCBIfam" id="TIGR02243">
    <property type="entry name" value="putative baseplate assembly protein"/>
    <property type="match status" value="1"/>
</dbReference>
<evidence type="ECO:0000313" key="2">
    <source>
        <dbReference type="Proteomes" id="UP000185860"/>
    </source>
</evidence>
<evidence type="ECO:0000313" key="1">
    <source>
        <dbReference type="EMBL" id="OKH39743.1"/>
    </source>
</evidence>
<dbReference type="RefSeq" id="WP_073592465.1">
    <property type="nucleotide sequence ID" value="NZ_MRCE01000004.1"/>
</dbReference>
<dbReference type="STRING" id="454136.NIES2119_05715"/>
<dbReference type="OrthoDB" id="9027184at2"/>
<protein>
    <submittedName>
        <fullName evidence="1">Putative baseplate assembly protein</fullName>
    </submittedName>
</protein>
<comment type="caution">
    <text evidence="1">The sequence shown here is derived from an EMBL/GenBank/DDBJ whole genome shotgun (WGS) entry which is preliminary data.</text>
</comment>
<dbReference type="AlphaFoldDB" id="A0A1U7IQX5"/>
<sequence length="724" mass="80532">MVFDFLPNLPKSDLDDRDYEDLVRECILRIPRYTPEWTNYNPSDPGITLVELFAWLTDQMLSRFNQVPRRNYISFLELLGIRLQPPNPAQTELTFYLVGNLPEAYTIAPGTEVATERTATEEAIVFTTDEPLAIGNPIVQHFLTADSAPLIPEVLRDRFTHFWSMRSNGEWFGPELSLFNNTPQTDNCFYLVFDPETPLDGNVLAITFKGQAATPTGINPNAPPRRWEAWNGEKWEPVLLQEADDETQGFSFSDLAQKGGNPVQGADVVLHLPVNFPAADFTAYRGRWLRCVCTRPHPRQPGYSRSPQIIGIVAQSIGGTVIASQCEIVEAEVLGESNGDPGQVFQLQRSPVLARREDEYLIVTPPNEMPQEWEEVTDFANSTATDRHYIIDSQTGELQFGPLVRESNQLREATELRSQIQTTTTRSLFQSSATVEQQYGAVPPRGATLQMSRYRTGGGFAGNVQAGTLQVLKNAIPYVASVTNHAPARNGADGETLEQAAIRVPQMLRTRDRAVTPEDFEELAIRGGNGAVARAHCLPVAMVKPGIVRLLIVPQVSTDGIDRGEGIHPDSFTLHPRLEQQILSYLDERRLLGVQVQCAQPDYLGIAVQTEVALKPEYNNPNAKAEISAELQIALYDFFNPITGGMEGTGWPLGRTVYTSDAIAILQQYDYIQYIGTVQLFPLRREGNSWIRLPPSPVINPGSLGTICSWADSVVRSQHIINFI</sequence>
<proteinExistence type="predicted"/>
<gene>
    <name evidence="1" type="ORF">NIES2119_05715</name>
</gene>
<accession>A0A1U7IQX5</accession>
<organism evidence="1 2">
    <name type="scientific">[Phormidium ambiguum] IAM M-71</name>
    <dbReference type="NCBI Taxonomy" id="454136"/>
    <lineage>
        <taxon>Bacteria</taxon>
        <taxon>Bacillati</taxon>
        <taxon>Cyanobacteriota</taxon>
        <taxon>Cyanophyceae</taxon>
        <taxon>Oscillatoriophycideae</taxon>
        <taxon>Aerosakkonematales</taxon>
        <taxon>Aerosakkonemataceae</taxon>
        <taxon>Floridanema</taxon>
    </lineage>
</organism>
<dbReference type="Proteomes" id="UP000185860">
    <property type="component" value="Unassembled WGS sequence"/>
</dbReference>
<dbReference type="EMBL" id="MRCE01000004">
    <property type="protein sequence ID" value="OKH39743.1"/>
    <property type="molecule type" value="Genomic_DNA"/>
</dbReference>